<dbReference type="SUPFAM" id="SSF46785">
    <property type="entry name" value="Winged helix' DNA-binding domain"/>
    <property type="match status" value="1"/>
</dbReference>
<dbReference type="AlphaFoldDB" id="A0A255XQ17"/>
<evidence type="ECO:0000256" key="1">
    <source>
        <dbReference type="ARBA" id="ARBA00023015"/>
    </source>
</evidence>
<organism evidence="5 6">
    <name type="scientific">Elstera cyanobacteriorum</name>
    <dbReference type="NCBI Taxonomy" id="2022747"/>
    <lineage>
        <taxon>Bacteria</taxon>
        <taxon>Pseudomonadati</taxon>
        <taxon>Pseudomonadota</taxon>
        <taxon>Alphaproteobacteria</taxon>
        <taxon>Rhodospirillales</taxon>
        <taxon>Rhodospirillaceae</taxon>
        <taxon>Elstera</taxon>
    </lineage>
</organism>
<keyword evidence="3" id="KW-0804">Transcription</keyword>
<dbReference type="OrthoDB" id="9800350at2"/>
<dbReference type="InterPro" id="IPR002577">
    <property type="entry name" value="HTH_HxlR"/>
</dbReference>
<evidence type="ECO:0000313" key="6">
    <source>
        <dbReference type="Proteomes" id="UP000216361"/>
    </source>
</evidence>
<comment type="caution">
    <text evidence="5">The sequence shown here is derived from an EMBL/GenBank/DDBJ whole genome shotgun (WGS) entry which is preliminary data.</text>
</comment>
<dbReference type="PROSITE" id="PS51118">
    <property type="entry name" value="HTH_HXLR"/>
    <property type="match status" value="1"/>
</dbReference>
<protein>
    <submittedName>
        <fullName evidence="5">Transcriptional regulator</fullName>
    </submittedName>
</protein>
<dbReference type="GO" id="GO:0006355">
    <property type="term" value="P:regulation of DNA-templated transcription"/>
    <property type="evidence" value="ECO:0007669"/>
    <property type="project" value="UniProtKB-ARBA"/>
</dbReference>
<dbReference type="RefSeq" id="WP_094408808.1">
    <property type="nucleotide sequence ID" value="NZ_BMJZ01000001.1"/>
</dbReference>
<dbReference type="InterPro" id="IPR036388">
    <property type="entry name" value="WH-like_DNA-bd_sf"/>
</dbReference>
<evidence type="ECO:0000313" key="5">
    <source>
        <dbReference type="EMBL" id="OYQ18545.1"/>
    </source>
</evidence>
<name>A0A255XQ17_9PROT</name>
<sequence length="137" mass="15690">MATRPPLSTRLPLVDLSEVCPVRDVMDPIAGKWAMLLLDALAEHPYRFAELRRLVPDISQRMLSQTLRTLQRDGYIERRVFPTKPPGVEYRLTPLGHSLYQALVPALNWAEENHQTIRDARRQFDAETAEAMDPLDA</sequence>
<dbReference type="InterPro" id="IPR036390">
    <property type="entry name" value="WH_DNA-bd_sf"/>
</dbReference>
<dbReference type="Gene3D" id="1.10.10.10">
    <property type="entry name" value="Winged helix-like DNA-binding domain superfamily/Winged helix DNA-binding domain"/>
    <property type="match status" value="1"/>
</dbReference>
<evidence type="ECO:0000256" key="2">
    <source>
        <dbReference type="ARBA" id="ARBA00023125"/>
    </source>
</evidence>
<proteinExistence type="predicted"/>
<dbReference type="Pfam" id="PF01638">
    <property type="entry name" value="HxlR"/>
    <property type="match status" value="1"/>
</dbReference>
<reference evidence="5 6" key="1">
    <citation type="submission" date="2017-07" db="EMBL/GenBank/DDBJ databases">
        <title>Elstera cyanobacteriorum sp. nov., a novel bacterium isolated from cyanobacterial aggregates in a eutrophic lake.</title>
        <authorList>
            <person name="Cai H."/>
        </authorList>
    </citation>
    <scope>NUCLEOTIDE SEQUENCE [LARGE SCALE GENOMIC DNA]</scope>
    <source>
        <strain evidence="5 6">TH019</strain>
    </source>
</reference>
<feature type="domain" description="HTH hxlR-type" evidence="4">
    <location>
        <begin position="20"/>
        <end position="118"/>
    </location>
</feature>
<dbReference type="InterPro" id="IPR011991">
    <property type="entry name" value="ArsR-like_HTH"/>
</dbReference>
<dbReference type="Proteomes" id="UP000216361">
    <property type="component" value="Unassembled WGS sequence"/>
</dbReference>
<evidence type="ECO:0000256" key="3">
    <source>
        <dbReference type="ARBA" id="ARBA00023163"/>
    </source>
</evidence>
<dbReference type="GO" id="GO:0003677">
    <property type="term" value="F:DNA binding"/>
    <property type="evidence" value="ECO:0007669"/>
    <property type="project" value="UniProtKB-KW"/>
</dbReference>
<keyword evidence="1" id="KW-0805">Transcription regulation</keyword>
<dbReference type="EMBL" id="NOXS01000032">
    <property type="protein sequence ID" value="OYQ18545.1"/>
    <property type="molecule type" value="Genomic_DNA"/>
</dbReference>
<accession>A0A255XQ17</accession>
<gene>
    <name evidence="5" type="ORF">CHR90_09710</name>
</gene>
<keyword evidence="6" id="KW-1185">Reference proteome</keyword>
<dbReference type="CDD" id="cd00090">
    <property type="entry name" value="HTH_ARSR"/>
    <property type="match status" value="1"/>
</dbReference>
<dbReference type="PANTHER" id="PTHR33204">
    <property type="entry name" value="TRANSCRIPTIONAL REGULATOR, MARR FAMILY"/>
    <property type="match status" value="1"/>
</dbReference>
<keyword evidence="2" id="KW-0238">DNA-binding</keyword>
<evidence type="ECO:0000259" key="4">
    <source>
        <dbReference type="PROSITE" id="PS51118"/>
    </source>
</evidence>
<dbReference type="PANTHER" id="PTHR33204:SF39">
    <property type="entry name" value="TRANSCRIPTIONAL REGULATORY PROTEIN"/>
    <property type="match status" value="1"/>
</dbReference>